<evidence type="ECO:0000256" key="6">
    <source>
        <dbReference type="ARBA" id="ARBA00022670"/>
    </source>
</evidence>
<organism evidence="18 19">
    <name type="scientific">Microctonus hyperodae</name>
    <name type="common">Parasitoid wasp</name>
    <dbReference type="NCBI Taxonomy" id="165561"/>
    <lineage>
        <taxon>Eukaryota</taxon>
        <taxon>Metazoa</taxon>
        <taxon>Ecdysozoa</taxon>
        <taxon>Arthropoda</taxon>
        <taxon>Hexapoda</taxon>
        <taxon>Insecta</taxon>
        <taxon>Pterygota</taxon>
        <taxon>Neoptera</taxon>
        <taxon>Endopterygota</taxon>
        <taxon>Hymenoptera</taxon>
        <taxon>Apocrita</taxon>
        <taxon>Ichneumonoidea</taxon>
        <taxon>Braconidae</taxon>
        <taxon>Euphorinae</taxon>
        <taxon>Microctonus</taxon>
    </lineage>
</organism>
<dbReference type="GO" id="GO:0006508">
    <property type="term" value="P:proteolysis"/>
    <property type="evidence" value="ECO:0007669"/>
    <property type="project" value="UniProtKB-KW"/>
</dbReference>
<keyword evidence="19" id="KW-1185">Reference proteome</keyword>
<dbReference type="PANTHER" id="PTHR11705:SF153">
    <property type="entry name" value="ZINC CARBOXYPEPTIDASE A 1-LIKE PROTEIN"/>
    <property type="match status" value="1"/>
</dbReference>
<evidence type="ECO:0000256" key="10">
    <source>
        <dbReference type="ARBA" id="ARBA00022833"/>
    </source>
</evidence>
<reference evidence="18" key="1">
    <citation type="journal article" date="2023" name="bioRxiv">
        <title>Scaffold-level genome assemblies of two parasitoid biocontrol wasps reveal the parthenogenesis mechanism and an associated novel virus.</title>
        <authorList>
            <person name="Inwood S."/>
            <person name="Skelly J."/>
            <person name="Guhlin J."/>
            <person name="Harrop T."/>
            <person name="Goldson S."/>
            <person name="Dearden P."/>
        </authorList>
    </citation>
    <scope>NUCLEOTIDE SEQUENCE</scope>
    <source>
        <strain evidence="18">Lincoln</strain>
        <tissue evidence="18">Whole body</tissue>
    </source>
</reference>
<feature type="chain" id="PRO_5041363294" description="Zinc carboxypeptidase A 1" evidence="16">
    <location>
        <begin position="17"/>
        <end position="417"/>
    </location>
</feature>
<comment type="cofactor">
    <cofactor evidence="1">
        <name>Zn(2+)</name>
        <dbReference type="ChEBI" id="CHEBI:29105"/>
    </cofactor>
</comment>
<protein>
    <recommendedName>
        <fullName evidence="14">Zinc carboxypeptidase A 1</fullName>
    </recommendedName>
</protein>
<evidence type="ECO:0000256" key="9">
    <source>
        <dbReference type="ARBA" id="ARBA00022801"/>
    </source>
</evidence>
<dbReference type="SUPFAM" id="SSF53187">
    <property type="entry name" value="Zn-dependent exopeptidases"/>
    <property type="match status" value="1"/>
</dbReference>
<evidence type="ECO:0000256" key="15">
    <source>
        <dbReference type="PROSITE-ProRule" id="PRU01379"/>
    </source>
</evidence>
<reference evidence="18" key="2">
    <citation type="submission" date="2023-03" db="EMBL/GenBank/DDBJ databases">
        <authorList>
            <person name="Inwood S.N."/>
            <person name="Skelly J.G."/>
            <person name="Guhlin J."/>
            <person name="Harrop T.W.R."/>
            <person name="Goldson S.G."/>
            <person name="Dearden P.K."/>
        </authorList>
    </citation>
    <scope>NUCLEOTIDE SEQUENCE</scope>
    <source>
        <strain evidence="18">Lincoln</strain>
        <tissue evidence="18">Whole body</tissue>
    </source>
</reference>
<dbReference type="FunFam" id="3.40.630.10:FF:000040">
    <property type="entry name" value="zinc carboxypeptidase"/>
    <property type="match status" value="1"/>
</dbReference>
<dbReference type="GO" id="GO:0008270">
    <property type="term" value="F:zinc ion binding"/>
    <property type="evidence" value="ECO:0007669"/>
    <property type="project" value="InterPro"/>
</dbReference>
<evidence type="ECO:0000256" key="13">
    <source>
        <dbReference type="ARBA" id="ARBA00057299"/>
    </source>
</evidence>
<keyword evidence="8 16" id="KW-0732">Signal</keyword>
<dbReference type="PROSITE" id="PS00133">
    <property type="entry name" value="CARBOXYPEPT_ZN_2"/>
    <property type="match status" value="1"/>
</dbReference>
<dbReference type="GO" id="GO:0005615">
    <property type="term" value="C:extracellular space"/>
    <property type="evidence" value="ECO:0007669"/>
    <property type="project" value="TreeGrafter"/>
</dbReference>
<dbReference type="InterPro" id="IPR036990">
    <property type="entry name" value="M14A-like_propep"/>
</dbReference>
<name>A0AA39G3T1_MICHY</name>
<evidence type="ECO:0000256" key="11">
    <source>
        <dbReference type="ARBA" id="ARBA00023049"/>
    </source>
</evidence>
<dbReference type="EMBL" id="JAQQBR010000002">
    <property type="protein sequence ID" value="KAK0181022.1"/>
    <property type="molecule type" value="Genomic_DNA"/>
</dbReference>
<keyword evidence="9" id="KW-0378">Hydrolase</keyword>
<evidence type="ECO:0000256" key="4">
    <source>
        <dbReference type="ARBA" id="ARBA00022525"/>
    </source>
</evidence>
<evidence type="ECO:0000259" key="17">
    <source>
        <dbReference type="PROSITE" id="PS52035"/>
    </source>
</evidence>
<dbReference type="SUPFAM" id="SSF54897">
    <property type="entry name" value="Protease propeptides/inhibitors"/>
    <property type="match status" value="1"/>
</dbReference>
<dbReference type="Gene3D" id="3.30.70.340">
    <property type="entry name" value="Metallocarboxypeptidase-like"/>
    <property type="match status" value="1"/>
</dbReference>
<evidence type="ECO:0000256" key="12">
    <source>
        <dbReference type="ARBA" id="ARBA00023157"/>
    </source>
</evidence>
<dbReference type="PANTHER" id="PTHR11705">
    <property type="entry name" value="PROTEASE FAMILY M14 CARBOXYPEPTIDASE A,B"/>
    <property type="match status" value="1"/>
</dbReference>
<dbReference type="PRINTS" id="PR00765">
    <property type="entry name" value="CRBOXYPTASEA"/>
</dbReference>
<dbReference type="GO" id="GO:0004181">
    <property type="term" value="F:metallocarboxypeptidase activity"/>
    <property type="evidence" value="ECO:0007669"/>
    <property type="project" value="InterPro"/>
</dbReference>
<dbReference type="FunFam" id="3.30.70.340:FF:000002">
    <property type="entry name" value="Carboxypeptidase A"/>
    <property type="match status" value="1"/>
</dbReference>
<dbReference type="Proteomes" id="UP001168972">
    <property type="component" value="Unassembled WGS sequence"/>
</dbReference>
<dbReference type="Pfam" id="PF00246">
    <property type="entry name" value="Peptidase_M14"/>
    <property type="match status" value="1"/>
</dbReference>
<evidence type="ECO:0000256" key="5">
    <source>
        <dbReference type="ARBA" id="ARBA00022645"/>
    </source>
</evidence>
<proteinExistence type="inferred from homology"/>
<comment type="caution">
    <text evidence="18">The sequence shown here is derived from an EMBL/GenBank/DDBJ whole genome shotgun (WGS) entry which is preliminary data.</text>
</comment>
<dbReference type="AlphaFoldDB" id="A0AA39G3T1"/>
<sequence length="417" mass="48240">MLKIGIFVVILALATANQIRYDNYKVFKIFPKNEKHVNLLYQLSEYSNEYSFWHEPSFVNDTVDVMIGPEKLMQFEDLLNSKKIKYEILIENVQELIDNENPQRSKILYASNFDWESYHTLEEIYAWLDSLSEKYPDNAEVIIGGETHEGREIKGIKLSFKENNPKVFIEGNIHAREWITSATVTYIINELLTSENPDVRKLAEKNDWYIFPVVNPDGFVYSHNKQRLWRKSRKPYSRFCSGTDLNRNWGYKWNQGGASPYPCSETYRGSKAFSDNETKSLSEFITSISDNLYAYISFHSYSQLLLFPYGHSADHLDNYDQLKSIGERTINALSKRYGTKYVTGNIAETIYIATGSSMDWVKANYKVPISYTYELRDKGKYGFILPASQIIPTGEETLDSLVELFNAADELGIPNRP</sequence>
<comment type="function">
    <text evidence="13">Involved in the digestion of the blood meal.</text>
</comment>
<gene>
    <name evidence="18" type="ORF">PV327_003344</name>
</gene>
<keyword evidence="12" id="KW-1015">Disulfide bond</keyword>
<evidence type="ECO:0000256" key="2">
    <source>
        <dbReference type="ARBA" id="ARBA00004613"/>
    </source>
</evidence>
<feature type="signal peptide" evidence="16">
    <location>
        <begin position="1"/>
        <end position="16"/>
    </location>
</feature>
<dbReference type="CDD" id="cd03860">
    <property type="entry name" value="M14_CP_A-B_like"/>
    <property type="match status" value="1"/>
</dbReference>
<dbReference type="InterPro" id="IPR057246">
    <property type="entry name" value="CARBOXYPEPT_ZN_1"/>
</dbReference>
<keyword evidence="4" id="KW-0964">Secreted</keyword>
<evidence type="ECO:0000256" key="14">
    <source>
        <dbReference type="ARBA" id="ARBA00069039"/>
    </source>
</evidence>
<dbReference type="InterPro" id="IPR003146">
    <property type="entry name" value="M14A_act_pep"/>
</dbReference>
<evidence type="ECO:0000256" key="7">
    <source>
        <dbReference type="ARBA" id="ARBA00022723"/>
    </source>
</evidence>
<keyword evidence="5" id="KW-0121">Carboxypeptidase</keyword>
<feature type="domain" description="Peptidase M14" evidence="17">
    <location>
        <begin position="117"/>
        <end position="408"/>
    </location>
</feature>
<dbReference type="InterPro" id="IPR000834">
    <property type="entry name" value="Peptidase_M14"/>
</dbReference>
<evidence type="ECO:0000256" key="16">
    <source>
        <dbReference type="SAM" id="SignalP"/>
    </source>
</evidence>
<keyword evidence="10" id="KW-0862">Zinc</keyword>
<dbReference type="InterPro" id="IPR057247">
    <property type="entry name" value="CARBOXYPEPT_ZN_2"/>
</dbReference>
<keyword evidence="6" id="KW-0645">Protease</keyword>
<accession>A0AA39G3T1</accession>
<evidence type="ECO:0000313" key="18">
    <source>
        <dbReference type="EMBL" id="KAK0181022.1"/>
    </source>
</evidence>
<evidence type="ECO:0000313" key="19">
    <source>
        <dbReference type="Proteomes" id="UP001168972"/>
    </source>
</evidence>
<keyword evidence="11" id="KW-0482">Metalloprotease</keyword>
<dbReference type="PROSITE" id="PS52035">
    <property type="entry name" value="PEPTIDASE_M14"/>
    <property type="match status" value="1"/>
</dbReference>
<dbReference type="SMART" id="SM00631">
    <property type="entry name" value="Zn_pept"/>
    <property type="match status" value="1"/>
</dbReference>
<evidence type="ECO:0000256" key="1">
    <source>
        <dbReference type="ARBA" id="ARBA00001947"/>
    </source>
</evidence>
<dbReference type="Gene3D" id="3.40.630.10">
    <property type="entry name" value="Zn peptidases"/>
    <property type="match status" value="1"/>
</dbReference>
<evidence type="ECO:0000256" key="3">
    <source>
        <dbReference type="ARBA" id="ARBA00005988"/>
    </source>
</evidence>
<keyword evidence="7" id="KW-0479">Metal-binding</keyword>
<comment type="subcellular location">
    <subcellularLocation>
        <location evidence="2">Secreted</location>
    </subcellularLocation>
</comment>
<dbReference type="PROSITE" id="PS00132">
    <property type="entry name" value="CARBOXYPEPT_ZN_1"/>
    <property type="match status" value="1"/>
</dbReference>
<evidence type="ECO:0000256" key="8">
    <source>
        <dbReference type="ARBA" id="ARBA00022729"/>
    </source>
</evidence>
<feature type="active site" description="Proton donor/acceptor" evidence="15">
    <location>
        <position position="374"/>
    </location>
</feature>
<dbReference type="Pfam" id="PF02244">
    <property type="entry name" value="Propep_M14"/>
    <property type="match status" value="1"/>
</dbReference>
<comment type="similarity">
    <text evidence="3 15">Belongs to the peptidase M14 family.</text>
</comment>